<evidence type="ECO:0000313" key="1">
    <source>
        <dbReference type="EMBL" id="GIX91826.1"/>
    </source>
</evidence>
<protein>
    <submittedName>
        <fullName evidence="1">Uncharacterized protein</fullName>
    </submittedName>
</protein>
<organism evidence="1 2">
    <name type="scientific">Caerostris extrusa</name>
    <name type="common">Bark spider</name>
    <name type="synonym">Caerostris bankana</name>
    <dbReference type="NCBI Taxonomy" id="172846"/>
    <lineage>
        <taxon>Eukaryota</taxon>
        <taxon>Metazoa</taxon>
        <taxon>Ecdysozoa</taxon>
        <taxon>Arthropoda</taxon>
        <taxon>Chelicerata</taxon>
        <taxon>Arachnida</taxon>
        <taxon>Araneae</taxon>
        <taxon>Araneomorphae</taxon>
        <taxon>Entelegynae</taxon>
        <taxon>Araneoidea</taxon>
        <taxon>Araneidae</taxon>
        <taxon>Caerostris</taxon>
    </lineage>
</organism>
<accession>A0AAV4P7Z5</accession>
<comment type="caution">
    <text evidence="1">The sequence shown here is derived from an EMBL/GenBank/DDBJ whole genome shotgun (WGS) entry which is preliminary data.</text>
</comment>
<name>A0AAV4P7Z5_CAEEX</name>
<dbReference type="Proteomes" id="UP001054945">
    <property type="component" value="Unassembled WGS sequence"/>
</dbReference>
<proteinExistence type="predicted"/>
<gene>
    <name evidence="1" type="ORF">CEXT_288081</name>
</gene>
<dbReference type="AlphaFoldDB" id="A0AAV4P7Z5"/>
<reference evidence="1 2" key="1">
    <citation type="submission" date="2021-06" db="EMBL/GenBank/DDBJ databases">
        <title>Caerostris extrusa draft genome.</title>
        <authorList>
            <person name="Kono N."/>
            <person name="Arakawa K."/>
        </authorList>
    </citation>
    <scope>NUCLEOTIDE SEQUENCE [LARGE SCALE GENOMIC DNA]</scope>
</reference>
<sequence length="85" mass="9727">MHAITCFSDTMCRFRAVVALEVFGQKMAIYSAAEHKMEFNQYFSKAEKIMNGNSSRTAFKCTPKWKTLPLFPALPPLIRFPEPHA</sequence>
<keyword evidence="2" id="KW-1185">Reference proteome</keyword>
<dbReference type="EMBL" id="BPLR01021618">
    <property type="protein sequence ID" value="GIX91826.1"/>
    <property type="molecule type" value="Genomic_DNA"/>
</dbReference>
<evidence type="ECO:0000313" key="2">
    <source>
        <dbReference type="Proteomes" id="UP001054945"/>
    </source>
</evidence>